<dbReference type="RefSeq" id="WP_107581340.1">
    <property type="nucleotide sequence ID" value="NZ_JAERMS010000067.1"/>
</dbReference>
<protein>
    <submittedName>
        <fullName evidence="1">Type I-PGING CRISPR-associated protein Cas5p</fullName>
    </submittedName>
</protein>
<sequence length="244" mass="28543">MQTNLDLSLLKELPELSAKVTLEIRPLAPLSMVSEMPGSYYKSMKYPDKKMICGLFENILDWHIDLPLRKNIFKEYKAIRKKQKIEVDDYVSGSTYQPLLMDYFSINGKPKVKFESLCFYKDLWNRCYRRSDSYKHINGCRNVDIDILAEKSKLFSMWEKVVEEKKLSSKDADKERNKWFSDNMGAIPCFYTSPTSREFIAINGIFEISLLIDIHLRDLLFQNINSNNLGYLGTSEGWVDIKLK</sequence>
<dbReference type="EMBL" id="JAERMS010000067">
    <property type="protein sequence ID" value="MBO1364472.1"/>
    <property type="molecule type" value="Genomic_DNA"/>
</dbReference>
<dbReference type="InterPro" id="IPR020031">
    <property type="entry name" value="CRISPR-assoc_Cas5p"/>
</dbReference>
<accession>A0ABS3M8G4</accession>
<organism evidence="1 2">
    <name type="scientific">Prevotella illustrans</name>
    <dbReference type="NCBI Taxonomy" id="2800387"/>
    <lineage>
        <taxon>Bacteria</taxon>
        <taxon>Pseudomonadati</taxon>
        <taxon>Bacteroidota</taxon>
        <taxon>Bacteroidia</taxon>
        <taxon>Bacteroidales</taxon>
        <taxon>Prevotellaceae</taxon>
        <taxon>Prevotella</taxon>
    </lineage>
</organism>
<gene>
    <name evidence="1" type="primary">cas5p</name>
    <name evidence="1" type="ORF">JHU38_11995</name>
</gene>
<comment type="caution">
    <text evidence="1">The sequence shown here is derived from an EMBL/GenBank/DDBJ whole genome shotgun (WGS) entry which is preliminary data.</text>
</comment>
<evidence type="ECO:0000313" key="2">
    <source>
        <dbReference type="Proteomes" id="UP000664265"/>
    </source>
</evidence>
<dbReference type="NCBIfam" id="TIGR03488">
    <property type="entry name" value="cas_Cas5p"/>
    <property type="match status" value="1"/>
</dbReference>
<dbReference type="CDD" id="cd09716">
    <property type="entry name" value="Cas5_I"/>
    <property type="match status" value="1"/>
</dbReference>
<dbReference type="Proteomes" id="UP000664265">
    <property type="component" value="Unassembled WGS sequence"/>
</dbReference>
<keyword evidence="2" id="KW-1185">Reference proteome</keyword>
<reference evidence="1 2" key="1">
    <citation type="submission" date="2021-01" db="EMBL/GenBank/DDBJ databases">
        <title>Prevotella A2931 sp. nov.</title>
        <authorList>
            <person name="Buhl M."/>
            <person name="Oberhettinger P."/>
        </authorList>
    </citation>
    <scope>NUCLEOTIDE SEQUENCE [LARGE SCALE GENOMIC DNA]</scope>
    <source>
        <strain evidence="1 2">A2931</strain>
    </source>
</reference>
<evidence type="ECO:0000313" key="1">
    <source>
        <dbReference type="EMBL" id="MBO1364472.1"/>
    </source>
</evidence>
<name>A0ABS3M8G4_9BACT</name>
<proteinExistence type="predicted"/>